<evidence type="ECO:0000256" key="1">
    <source>
        <dbReference type="SAM" id="MobiDB-lite"/>
    </source>
</evidence>
<accession>A0A0A2LCP4</accession>
<gene>
    <name evidence="2" type="ORF">PITC_004190</name>
</gene>
<name>A0A0A2LCP4_PENIT</name>
<reference evidence="2 3" key="1">
    <citation type="journal article" date="2015" name="Mol. Plant Microbe Interact.">
        <title>Genome, transcriptome, and functional analyses of Penicillium expansum provide new insights into secondary metabolism and pathogenicity.</title>
        <authorList>
            <person name="Ballester A.R."/>
            <person name="Marcet-Houben M."/>
            <person name="Levin E."/>
            <person name="Sela N."/>
            <person name="Selma-Lazaro C."/>
            <person name="Carmona L."/>
            <person name="Wisniewski M."/>
            <person name="Droby S."/>
            <person name="Gonzalez-Candelas L."/>
            <person name="Gabaldon T."/>
        </authorList>
    </citation>
    <scope>NUCLEOTIDE SEQUENCE [LARGE SCALE GENOMIC DNA]</scope>
    <source>
        <strain evidence="2 3">PHI-1</strain>
    </source>
</reference>
<evidence type="ECO:0000313" key="2">
    <source>
        <dbReference type="EMBL" id="KGO76998.1"/>
    </source>
</evidence>
<feature type="compositionally biased region" description="Pro residues" evidence="1">
    <location>
        <begin position="13"/>
        <end position="24"/>
    </location>
</feature>
<sequence length="255" mass="28649">MPRRLRSGNLYASPPPPPPRPARIPPANVTRNQDYEILAGSTNIPLGLTRKKVAECHIEFLDVGPVDPKSPPEEDHSNHCILRLTFLHQLQDNTPYAPIGTRGVILDLEGVDQNETTISGELMASTFAYEGPHQKCLHAAPLRMGGQRTVGDCVRIIRNSGLVPCQFDSLDENLVGCRDFISQLVYQLNRYKFLRLPADANITVYDRFNYKYNEDGNPPNNRVLDPVSYALFDRAYQHTAINGITYTGTRNFLDE</sequence>
<proteinExistence type="predicted"/>
<keyword evidence="3" id="KW-1185">Reference proteome</keyword>
<dbReference type="AlphaFoldDB" id="A0A0A2LCP4"/>
<comment type="caution">
    <text evidence="2">The sequence shown here is derived from an EMBL/GenBank/DDBJ whole genome shotgun (WGS) entry which is preliminary data.</text>
</comment>
<feature type="region of interest" description="Disordered" evidence="1">
    <location>
        <begin position="1"/>
        <end position="27"/>
    </location>
</feature>
<protein>
    <submittedName>
        <fullName evidence="2">Uncharacterized protein</fullName>
    </submittedName>
</protein>
<dbReference type="OrthoDB" id="4349688at2759"/>
<organism evidence="2 3">
    <name type="scientific">Penicillium italicum</name>
    <name type="common">Blue mold</name>
    <dbReference type="NCBI Taxonomy" id="40296"/>
    <lineage>
        <taxon>Eukaryota</taxon>
        <taxon>Fungi</taxon>
        <taxon>Dikarya</taxon>
        <taxon>Ascomycota</taxon>
        <taxon>Pezizomycotina</taxon>
        <taxon>Eurotiomycetes</taxon>
        <taxon>Eurotiomycetidae</taxon>
        <taxon>Eurotiales</taxon>
        <taxon>Aspergillaceae</taxon>
        <taxon>Penicillium</taxon>
    </lineage>
</organism>
<dbReference type="Proteomes" id="UP000030104">
    <property type="component" value="Unassembled WGS sequence"/>
</dbReference>
<dbReference type="PhylomeDB" id="A0A0A2LCP4"/>
<dbReference type="HOGENOM" id="CLU_1147511_0_0_1"/>
<dbReference type="OMA" id="YHGTRRF"/>
<evidence type="ECO:0000313" key="3">
    <source>
        <dbReference type="Proteomes" id="UP000030104"/>
    </source>
</evidence>
<dbReference type="EMBL" id="JQGA01000226">
    <property type="protein sequence ID" value="KGO76998.1"/>
    <property type="molecule type" value="Genomic_DNA"/>
</dbReference>